<keyword evidence="3" id="KW-1185">Reference proteome</keyword>
<evidence type="ECO:0000256" key="1">
    <source>
        <dbReference type="SAM" id="MobiDB-lite"/>
    </source>
</evidence>
<sequence length="59" mass="6798">MWKFLRTNTCCEAARGKKQEARTKSKEQRAKSKEQRAKSQEVNLPDLSKHSTSPSQHNP</sequence>
<organism evidence="2 3">
    <name type="scientific">Flavobacterium humi</name>
    <dbReference type="NCBI Taxonomy" id="2562683"/>
    <lineage>
        <taxon>Bacteria</taxon>
        <taxon>Pseudomonadati</taxon>
        <taxon>Bacteroidota</taxon>
        <taxon>Flavobacteriia</taxon>
        <taxon>Flavobacteriales</taxon>
        <taxon>Flavobacteriaceae</taxon>
        <taxon>Flavobacterium</taxon>
    </lineage>
</organism>
<feature type="compositionally biased region" description="Basic and acidic residues" evidence="1">
    <location>
        <begin position="14"/>
        <end position="39"/>
    </location>
</feature>
<evidence type="ECO:0000313" key="2">
    <source>
        <dbReference type="EMBL" id="TGD57912.1"/>
    </source>
</evidence>
<dbReference type="EMBL" id="SRLH01000004">
    <property type="protein sequence ID" value="TGD57912.1"/>
    <property type="molecule type" value="Genomic_DNA"/>
</dbReference>
<dbReference type="Proteomes" id="UP000297407">
    <property type="component" value="Unassembled WGS sequence"/>
</dbReference>
<feature type="compositionally biased region" description="Polar residues" evidence="1">
    <location>
        <begin position="50"/>
        <end position="59"/>
    </location>
</feature>
<proteinExistence type="predicted"/>
<name>A0A4Z0L7B9_9FLAO</name>
<gene>
    <name evidence="2" type="ORF">E4635_07840</name>
</gene>
<evidence type="ECO:0000313" key="3">
    <source>
        <dbReference type="Proteomes" id="UP000297407"/>
    </source>
</evidence>
<feature type="region of interest" description="Disordered" evidence="1">
    <location>
        <begin position="14"/>
        <end position="59"/>
    </location>
</feature>
<reference evidence="2 3" key="1">
    <citation type="submission" date="2019-04" db="EMBL/GenBank/DDBJ databases">
        <title>Flavobacterium sp. strain DS2-A Genome sequencing and assembly.</title>
        <authorList>
            <person name="Kim I."/>
        </authorList>
    </citation>
    <scope>NUCLEOTIDE SEQUENCE [LARGE SCALE GENOMIC DNA]</scope>
    <source>
        <strain evidence="2 3">DS2-A</strain>
    </source>
</reference>
<comment type="caution">
    <text evidence="2">The sequence shown here is derived from an EMBL/GenBank/DDBJ whole genome shotgun (WGS) entry which is preliminary data.</text>
</comment>
<dbReference type="AlphaFoldDB" id="A0A4Z0L7B9"/>
<protein>
    <submittedName>
        <fullName evidence="2">Uncharacterized protein</fullName>
    </submittedName>
</protein>
<accession>A0A4Z0L7B9</accession>